<accession>A0ABP0KA40</accession>
<comment type="caution">
    <text evidence="1">The sequence shown here is derived from an EMBL/GenBank/DDBJ whole genome shotgun (WGS) entry which is preliminary data.</text>
</comment>
<proteinExistence type="predicted"/>
<name>A0ABP0KA40_9DINO</name>
<sequence length="115" mass="13032">MFMLVQVALQDLKESNRVEELPNVLWALQTLQVECPKLQDANVQGLKVFTDQQLFLLASGAAERLPLQTEMAWRATAHRGDDLAFLRLVLGVVWIYSFYNCLSQRLLVAANDLAK</sequence>
<gene>
    <name evidence="1" type="ORF">SCF082_LOCUS16199</name>
</gene>
<protein>
    <submittedName>
        <fullName evidence="1">Uncharacterized protein</fullName>
    </submittedName>
</protein>
<keyword evidence="2" id="KW-1185">Reference proteome</keyword>
<dbReference type="EMBL" id="CAXAMM010010458">
    <property type="protein sequence ID" value="CAK9023419.1"/>
    <property type="molecule type" value="Genomic_DNA"/>
</dbReference>
<evidence type="ECO:0000313" key="1">
    <source>
        <dbReference type="EMBL" id="CAK9023419.1"/>
    </source>
</evidence>
<reference evidence="1 2" key="1">
    <citation type="submission" date="2024-02" db="EMBL/GenBank/DDBJ databases">
        <authorList>
            <person name="Chen Y."/>
            <person name="Shah S."/>
            <person name="Dougan E. K."/>
            <person name="Thang M."/>
            <person name="Chan C."/>
        </authorList>
    </citation>
    <scope>NUCLEOTIDE SEQUENCE [LARGE SCALE GENOMIC DNA]</scope>
</reference>
<organism evidence="1 2">
    <name type="scientific">Durusdinium trenchii</name>
    <dbReference type="NCBI Taxonomy" id="1381693"/>
    <lineage>
        <taxon>Eukaryota</taxon>
        <taxon>Sar</taxon>
        <taxon>Alveolata</taxon>
        <taxon>Dinophyceae</taxon>
        <taxon>Suessiales</taxon>
        <taxon>Symbiodiniaceae</taxon>
        <taxon>Durusdinium</taxon>
    </lineage>
</organism>
<dbReference type="Proteomes" id="UP001642464">
    <property type="component" value="Unassembled WGS sequence"/>
</dbReference>
<evidence type="ECO:0000313" key="2">
    <source>
        <dbReference type="Proteomes" id="UP001642464"/>
    </source>
</evidence>